<dbReference type="GO" id="GO:0008199">
    <property type="term" value="F:ferric iron binding"/>
    <property type="evidence" value="ECO:0007669"/>
    <property type="project" value="InterPro"/>
</dbReference>
<reference evidence="5" key="1">
    <citation type="submission" date="2018-06" db="EMBL/GenBank/DDBJ databases">
        <authorList>
            <person name="Zhirakovskaya E."/>
        </authorList>
    </citation>
    <scope>NUCLEOTIDE SEQUENCE</scope>
</reference>
<feature type="domain" description="Intradiol ring-cleavage dioxygenases" evidence="4">
    <location>
        <begin position="36"/>
        <end position="103"/>
    </location>
</feature>
<evidence type="ECO:0000259" key="4">
    <source>
        <dbReference type="Pfam" id="PF00775"/>
    </source>
</evidence>
<dbReference type="PANTHER" id="PTHR33711">
    <property type="entry name" value="DIOXYGENASE, PUTATIVE (AFU_ORTHOLOGUE AFUA_2G02910)-RELATED"/>
    <property type="match status" value="1"/>
</dbReference>
<evidence type="ECO:0000256" key="1">
    <source>
        <dbReference type="ARBA" id="ARBA00007825"/>
    </source>
</evidence>
<name>A0A3B0ZWA8_9ZZZZ</name>
<dbReference type="GO" id="GO:0016702">
    <property type="term" value="F:oxidoreductase activity, acting on single donors with incorporation of molecular oxygen, incorporation of two atoms of oxygen"/>
    <property type="evidence" value="ECO:0007669"/>
    <property type="project" value="InterPro"/>
</dbReference>
<gene>
    <name evidence="5" type="ORF">MNBD_GAMMA21-1229</name>
</gene>
<dbReference type="SUPFAM" id="SSF49482">
    <property type="entry name" value="Aromatic compound dioxygenase"/>
    <property type="match status" value="1"/>
</dbReference>
<dbReference type="InterPro" id="IPR000627">
    <property type="entry name" value="Intradiol_dOase_C"/>
</dbReference>
<evidence type="ECO:0000256" key="2">
    <source>
        <dbReference type="ARBA" id="ARBA00022964"/>
    </source>
</evidence>
<dbReference type="EMBL" id="UOFR01000014">
    <property type="protein sequence ID" value="VAW92333.1"/>
    <property type="molecule type" value="Genomic_DNA"/>
</dbReference>
<comment type="similarity">
    <text evidence="1">Belongs to the intradiol ring-cleavage dioxygenase family.</text>
</comment>
<dbReference type="InterPro" id="IPR015889">
    <property type="entry name" value="Intradiol_dOase_core"/>
</dbReference>
<keyword evidence="3" id="KW-0560">Oxidoreductase</keyword>
<evidence type="ECO:0000313" key="5">
    <source>
        <dbReference type="EMBL" id="VAW92333.1"/>
    </source>
</evidence>
<organism evidence="5">
    <name type="scientific">hydrothermal vent metagenome</name>
    <dbReference type="NCBI Taxonomy" id="652676"/>
    <lineage>
        <taxon>unclassified sequences</taxon>
        <taxon>metagenomes</taxon>
        <taxon>ecological metagenomes</taxon>
    </lineage>
</organism>
<accession>A0A3B0ZWA8</accession>
<dbReference type="Pfam" id="PF00775">
    <property type="entry name" value="Dioxygenase_C"/>
    <property type="match status" value="1"/>
</dbReference>
<dbReference type="Gene3D" id="2.60.130.10">
    <property type="entry name" value="Aromatic compound dioxygenase"/>
    <property type="match status" value="1"/>
</dbReference>
<protein>
    <recommendedName>
        <fullName evidence="4">Intradiol ring-cleavage dioxygenases domain-containing protein</fullName>
    </recommendedName>
</protein>
<dbReference type="PANTHER" id="PTHR33711:SF11">
    <property type="entry name" value="DIOXYGENASE"/>
    <property type="match status" value="1"/>
</dbReference>
<dbReference type="InterPro" id="IPR050770">
    <property type="entry name" value="Intradiol_RC_Dioxygenase"/>
</dbReference>
<dbReference type="AlphaFoldDB" id="A0A3B0ZWA8"/>
<proteinExistence type="inferred from homology"/>
<keyword evidence="2" id="KW-0223">Dioxygenase</keyword>
<sequence>MKQGISLIISFIIFFPSILFAKDCIPTPHRTTGTHYKAVTQQKINISKGVTVSGVILNSACQPIANAKVSHWQAGEDGRYTDRLRAFLFTDKNGRFQFETEWPALNPPHIHYIVEAKGYDILETQWIGNQRKKEIKFELVLEEK</sequence>
<evidence type="ECO:0000256" key="3">
    <source>
        <dbReference type="ARBA" id="ARBA00023002"/>
    </source>
</evidence>